<feature type="domain" description="Kazal-like" evidence="3">
    <location>
        <begin position="479"/>
        <end position="531"/>
    </location>
</feature>
<evidence type="ECO:0000313" key="6">
    <source>
        <dbReference type="Proteomes" id="UP000007494"/>
    </source>
</evidence>
<feature type="compositionally biased region" description="Basic and acidic residues" evidence="1">
    <location>
        <begin position="128"/>
        <end position="153"/>
    </location>
</feature>
<protein>
    <submittedName>
        <fullName evidence="4 5">Serine protease inhibitor dipetalogastin</fullName>
    </submittedName>
</protein>
<reference evidence="5" key="3">
    <citation type="journal article" date="2015" name="PLoS ONE">
        <title>Comprehensive Evaluation of Toxoplasma gondii VEG and Neospora caninum LIV Genomes with Tachyzoite Stage Transcriptome and Proteome Defines Novel Transcript Features.</title>
        <authorList>
            <person name="Ramaprasad A."/>
            <person name="Mourier T."/>
            <person name="Naeem R."/>
            <person name="Malas T.B."/>
            <person name="Moussa E."/>
            <person name="Panigrahi A."/>
            <person name="Vermont S.J."/>
            <person name="Otto T.D."/>
            <person name="Wastling J."/>
            <person name="Pain A."/>
        </authorList>
    </citation>
    <scope>NUCLEOTIDE SEQUENCE</scope>
    <source>
        <strain evidence="5">Liverpool</strain>
    </source>
</reference>
<feature type="domain" description="Kazal-like" evidence="3">
    <location>
        <begin position="532"/>
        <end position="574"/>
    </location>
</feature>
<feature type="domain" description="Kazal-like" evidence="3">
    <location>
        <begin position="396"/>
        <end position="440"/>
    </location>
</feature>
<dbReference type="PROSITE" id="PS51465">
    <property type="entry name" value="KAZAL_2"/>
    <property type="match status" value="13"/>
</dbReference>
<feature type="domain" description="Kazal-like" evidence="3">
    <location>
        <begin position="303"/>
        <end position="347"/>
    </location>
</feature>
<dbReference type="AlphaFoldDB" id="F0VGR8"/>
<dbReference type="GO" id="GO:0004867">
    <property type="term" value="F:serine-type endopeptidase inhibitor activity"/>
    <property type="evidence" value="ECO:0007669"/>
    <property type="project" value="UniProtKB-KW"/>
</dbReference>
<feature type="chain" id="PRO_5007655209" evidence="2">
    <location>
        <begin position="20"/>
        <end position="884"/>
    </location>
</feature>
<dbReference type="PROSITE" id="PS00282">
    <property type="entry name" value="KAZAL_1"/>
    <property type="match status" value="7"/>
</dbReference>
<organism evidence="4 6">
    <name type="scientific">Neospora caninum (strain Liverpool)</name>
    <dbReference type="NCBI Taxonomy" id="572307"/>
    <lineage>
        <taxon>Eukaryota</taxon>
        <taxon>Sar</taxon>
        <taxon>Alveolata</taxon>
        <taxon>Apicomplexa</taxon>
        <taxon>Conoidasida</taxon>
        <taxon>Coccidia</taxon>
        <taxon>Eucoccidiorida</taxon>
        <taxon>Eimeriorina</taxon>
        <taxon>Sarcocystidae</taxon>
        <taxon>Neospora</taxon>
    </lineage>
</organism>
<dbReference type="EMBL" id="LN714482">
    <property type="protein sequence ID" value="CEL66894.1"/>
    <property type="molecule type" value="Genomic_DNA"/>
</dbReference>
<evidence type="ECO:0000256" key="2">
    <source>
        <dbReference type="SAM" id="SignalP"/>
    </source>
</evidence>
<gene>
    <name evidence="5" type="ORF">BN1204_027000</name>
    <name evidence="4" type="ORF">NCLIV_0270</name>
</gene>
<reference evidence="4" key="4">
    <citation type="submission" date="2015-02" db="EMBL/GenBank/DDBJ databases">
        <title>Comparative genomics and transcriptomics of Neospora caninum and Toxoplasma gondii.</title>
        <authorList>
            <person name="Reid A.J."/>
            <person name="Sohal A."/>
            <person name="Harris D."/>
            <person name="Quail M."/>
            <person name="Sanders M."/>
            <person name="Berriman M."/>
            <person name="Wastling J.M."/>
            <person name="Pain A."/>
        </authorList>
    </citation>
    <scope>NUCLEOTIDE SEQUENCE</scope>
    <source>
        <strain evidence="4">Liverpool</strain>
    </source>
</reference>
<keyword evidence="4" id="KW-0646">Protease inhibitor</keyword>
<dbReference type="EMBL" id="FR823389">
    <property type="protein sequence ID" value="CBZ52912.1"/>
    <property type="molecule type" value="Genomic_DNA"/>
</dbReference>
<feature type="domain" description="Kazal-like" evidence="3">
    <location>
        <begin position="256"/>
        <end position="300"/>
    </location>
</feature>
<reference evidence="6" key="2">
    <citation type="journal article" date="2012" name="PLoS Pathog.">
        <title>Comparative genomics of the apicomplexan parasites Toxoplasma gondii and Neospora caninum: Coccidia differing in host range and transmission strategy.</title>
        <authorList>
            <person name="Reid A.J."/>
            <person name="Vermont S.J."/>
            <person name="Cotton J.A."/>
            <person name="Harris D."/>
            <person name="Hill-Cawthorne G.A."/>
            <person name="Konen-Waisman S."/>
            <person name="Latham S.M."/>
            <person name="Mourier T."/>
            <person name="Norton R."/>
            <person name="Quail M.A."/>
            <person name="Sanders M."/>
            <person name="Shanmugam D."/>
            <person name="Sohal A."/>
            <person name="Wasmuth J.D."/>
            <person name="Brunk B."/>
            <person name="Grigg M.E."/>
            <person name="Howard J.C."/>
            <person name="Parkinson J."/>
            <person name="Roos D.S."/>
            <person name="Trees A.J."/>
            <person name="Berriman M."/>
            <person name="Pain A."/>
            <person name="Wastling J.M."/>
        </authorList>
    </citation>
    <scope>NUCLEOTIDE SEQUENCE [LARGE SCALE GENOMIC DNA]</scope>
    <source>
        <strain evidence="6">Liverpool</strain>
    </source>
</reference>
<feature type="region of interest" description="Disordered" evidence="1">
    <location>
        <begin position="828"/>
        <end position="884"/>
    </location>
</feature>
<accession>F0VGR8</accession>
<feature type="domain" description="Kazal-like" evidence="3">
    <location>
        <begin position="443"/>
        <end position="478"/>
    </location>
</feature>
<name>F0VGR8_NEOCL</name>
<feature type="domain" description="Kazal-like" evidence="3">
    <location>
        <begin position="777"/>
        <end position="821"/>
    </location>
</feature>
<evidence type="ECO:0000313" key="4">
    <source>
        <dbReference type="EMBL" id="CBZ52912.1"/>
    </source>
</evidence>
<dbReference type="Pfam" id="PF07648">
    <property type="entry name" value="Kazal_2"/>
    <property type="match status" value="4"/>
</dbReference>
<dbReference type="InterPro" id="IPR002350">
    <property type="entry name" value="Kazal_dom"/>
</dbReference>
<evidence type="ECO:0000259" key="3">
    <source>
        <dbReference type="PROSITE" id="PS51465"/>
    </source>
</evidence>
<dbReference type="VEuPathDB" id="ToxoDB:NCLIV_0270"/>
<dbReference type="OMA" id="KCQSVCH"/>
<keyword evidence="2" id="KW-0732">Signal</keyword>
<dbReference type="RefSeq" id="XP_003882944.1">
    <property type="nucleotide sequence ID" value="XM_003882895.1"/>
</dbReference>
<dbReference type="Gene3D" id="3.30.60.30">
    <property type="match status" value="13"/>
</dbReference>
<dbReference type="Pfam" id="PF00050">
    <property type="entry name" value="Kazal_1"/>
    <property type="match status" value="9"/>
</dbReference>
<evidence type="ECO:0000256" key="1">
    <source>
        <dbReference type="SAM" id="MobiDB-lite"/>
    </source>
</evidence>
<dbReference type="PANTHER" id="PTHR21131">
    <property type="entry name" value="SERINE-TYPE ENDOPEPTIDASE INHIBITOR"/>
    <property type="match status" value="1"/>
</dbReference>
<feature type="domain" description="Kazal-like" evidence="3">
    <location>
        <begin position="348"/>
        <end position="392"/>
    </location>
</feature>
<feature type="region of interest" description="Disordered" evidence="1">
    <location>
        <begin position="126"/>
        <end position="153"/>
    </location>
</feature>
<dbReference type="InterPro" id="IPR053265">
    <property type="entry name" value="Serpin"/>
</dbReference>
<dbReference type="InterPro" id="IPR036058">
    <property type="entry name" value="Kazal_dom_sf"/>
</dbReference>
<dbReference type="PANTHER" id="PTHR21131:SF0">
    <property type="entry name" value="GEO10195P1-RELATED"/>
    <property type="match status" value="1"/>
</dbReference>
<keyword evidence="6" id="KW-1185">Reference proteome</keyword>
<dbReference type="GeneID" id="13442863"/>
<dbReference type="CDD" id="cd00104">
    <property type="entry name" value="KAZAL_FS"/>
    <property type="match status" value="12"/>
</dbReference>
<dbReference type="SUPFAM" id="SSF100895">
    <property type="entry name" value="Kazal-type serine protease inhibitors"/>
    <property type="match status" value="13"/>
</dbReference>
<proteinExistence type="predicted"/>
<dbReference type="SMART" id="SM00280">
    <property type="entry name" value="KAZAL"/>
    <property type="match status" value="13"/>
</dbReference>
<dbReference type="OrthoDB" id="126772at2759"/>
<dbReference type="eggNOG" id="KOG3509">
    <property type="taxonomic scope" value="Eukaryota"/>
</dbReference>
<feature type="domain" description="Kazal-like" evidence="3">
    <location>
        <begin position="625"/>
        <end position="676"/>
    </location>
</feature>
<feature type="signal peptide" evidence="2">
    <location>
        <begin position="1"/>
        <end position="19"/>
    </location>
</feature>
<feature type="domain" description="Kazal-like" evidence="3">
    <location>
        <begin position="681"/>
        <end position="725"/>
    </location>
</feature>
<keyword evidence="4" id="KW-0722">Serine protease inhibitor</keyword>
<feature type="domain" description="Kazal-like" evidence="3">
    <location>
        <begin position="589"/>
        <end position="621"/>
    </location>
</feature>
<feature type="domain" description="Kazal-like" evidence="3">
    <location>
        <begin position="727"/>
        <end position="771"/>
    </location>
</feature>
<evidence type="ECO:0000313" key="5">
    <source>
        <dbReference type="EMBL" id="CEL66894.1"/>
    </source>
</evidence>
<sequence>MKKLFLGALALVTLCEALAVSNIGFVSAYGPSASGNENIKVAITFKLEDETLRRRLYKALRSSMTVGELKNALRTKEPWVGDLSSITSALPKGTGINMAISADEVHRTIHRESTTLGTLLRQQQIAAGKEKADRSKISEATGEQRNRTAQQGHDDLSEALRLTVTYSPTVDKSNPLDGGEWHIAHTLQYEPSSLNSPIEKKYKRLRKCICPLLYQPVCGVDGITYSNECLLKCNKVRSEHDGPCEEDSQVPSDSTGQGPAECPCPLLDDPVCGSDNKTYSNECVLKCHGARLAYNGPCLADDQESTARCHCSSRVDPVCGMDGKTYPNQCIMRCNSVRRKHRGACSKLGSSDNCQCSDTVDLVCGHDGVTYNNQCLLECHGGTLDHRGACDLLQGSGIDEDCGCTRDYHPVCGKDGNTYPNKCFLKCDGVKMAHKGECVPASAPDSKRCVCPLIEDPVCGRDGVTYANDCLMKCNRVRLAYRGECKQEDDEVCDCPKDYDPVCGKDGITYQNRCQLKCARVRLDHGGECGYKTACQCKFSLPEPVCGVDGKTYSNRCLLRCSKTRLDHTGPCATDEANTSSISSLKTESSPERECACPYNIDPVCGLDGKTYDNKCLMRCNGVLRKHDGECKTEQNACSCPKTYDPVCGRDGNTYGNSCLMRCGKIALKHRGPCEEDAESDEASSTCKCPKITNPVCGRDGKTYENECLLRCEKIRLKHRGRCDDKEASPTLCKCSKVLDPVCGADEVTYGNECLLQCANATLKHRGPCQSTEQDGAEDSTGCMCPFLWDPVCGRDGKTYPNACTMKCKKATLKHWGECKDTATLASQGTPVTDGSELQDDGNSGKPGLTESERKASKIASIPTVSSKSRTKTLDPEPFLGRAH</sequence>
<reference evidence="4" key="1">
    <citation type="submission" date="2011-02" db="EMBL/GenBank/DDBJ databases">
        <authorList>
            <person name="Aslett M."/>
        </authorList>
    </citation>
    <scope>NUCLEOTIDE SEQUENCE</scope>
    <source>
        <strain evidence="4">Liverpool</strain>
    </source>
</reference>
<dbReference type="Proteomes" id="UP000007494">
    <property type="component" value="Chromosome VIIb"/>
</dbReference>
<feature type="domain" description="Kazal-like" evidence="3">
    <location>
        <begin position="193"/>
        <end position="246"/>
    </location>
</feature>